<evidence type="ECO:0000256" key="1">
    <source>
        <dbReference type="SAM" id="Coils"/>
    </source>
</evidence>
<accession>A0ABU8ZUG4</accession>
<gene>
    <name evidence="2" type="ORF">OC725_02320</name>
</gene>
<dbReference type="RefSeq" id="WP_340495472.1">
    <property type="nucleotide sequence ID" value="NZ_JAOSIK010000028.1"/>
</dbReference>
<evidence type="ECO:0000313" key="2">
    <source>
        <dbReference type="EMBL" id="MEK0312091.1"/>
    </source>
</evidence>
<dbReference type="SUPFAM" id="SSF57997">
    <property type="entry name" value="Tropomyosin"/>
    <property type="match status" value="1"/>
</dbReference>
<evidence type="ECO:0000313" key="3">
    <source>
        <dbReference type="Proteomes" id="UP001382955"/>
    </source>
</evidence>
<dbReference type="EMBL" id="JAOSIK010000028">
    <property type="protein sequence ID" value="MEK0312091.1"/>
    <property type="molecule type" value="Genomic_DNA"/>
</dbReference>
<reference evidence="2 3" key="1">
    <citation type="journal article" date="2023" name="Int. J. Syst. Evol. Microbiol.">
        <title>The observation of taxonomic boundaries for the 16SrII and 16SrXXV phytoplasmas using genome-based delimitation.</title>
        <authorList>
            <person name="Rodrigues Jardim B."/>
            <person name="Tran-Nguyen L.T.T."/>
            <person name="Gambley C."/>
            <person name="Al-Sadi A.M."/>
            <person name="Al-Subhi A.M."/>
            <person name="Foissac X."/>
            <person name="Salar P."/>
            <person name="Cai H."/>
            <person name="Yang J.Y."/>
            <person name="Davis R."/>
            <person name="Jones L."/>
            <person name="Rodoni B."/>
            <person name="Constable F.E."/>
        </authorList>
    </citation>
    <scope>NUCLEOTIDE SEQUENCE [LARGE SCALE GENOMIC DNA]</scope>
    <source>
        <strain evidence="2">BAWM-322</strain>
    </source>
</reference>
<organism evidence="2 3">
    <name type="scientific">Candidatus Phytoplasma fabacearum</name>
    <dbReference type="NCBI Taxonomy" id="2982628"/>
    <lineage>
        <taxon>Bacteria</taxon>
        <taxon>Bacillati</taxon>
        <taxon>Mycoplasmatota</taxon>
        <taxon>Mollicutes</taxon>
        <taxon>Acholeplasmatales</taxon>
        <taxon>Acholeplasmataceae</taxon>
        <taxon>Candidatus Phytoplasma</taxon>
        <taxon>16SrII (Peanut WB group)</taxon>
    </lineage>
</organism>
<protein>
    <submittedName>
        <fullName evidence="2">DNA double-strand break repair protein Rad50</fullName>
    </submittedName>
</protein>
<keyword evidence="3" id="KW-1185">Reference proteome</keyword>
<dbReference type="Proteomes" id="UP001382955">
    <property type="component" value="Unassembled WGS sequence"/>
</dbReference>
<comment type="caution">
    <text evidence="2">The sequence shown here is derived from an EMBL/GenBank/DDBJ whole genome shotgun (WGS) entry which is preliminary data.</text>
</comment>
<feature type="non-terminal residue" evidence="2">
    <location>
        <position position="1"/>
    </location>
</feature>
<keyword evidence="1" id="KW-0175">Coiled coil</keyword>
<sequence length="475" mass="55241">LIYFCCFRHKEPSSKYYGQLIGKIDQAIDKYGDTINNYNGLKKDWEKELEKCEKELKDLYKQKGLTQEAKAKIKEALEKNEVKIKEIKENLDQNDKNITILKGKLLHLEQEKEAKEKELKQKQEAEKLASPDDKIRLQAEIDKLQAEISEIVGEIGKIKVQIGILKNKQEKYQDMLTRAEKLKKDLEESYQFLSDSEKSILNQIQTVSERHAEIQKEIEEVNEKIKLIGIEKEQLRILRVGAEAAKTALDDWDKKHQFSFGNLRDALFQGAELYMDTFGGRGMLKAVGGGVTKKVAGTVAKVGLAVHETHRIIHLAQELFCHPDGTLKMMSKETYDSICTRIDRDLTKLEANEKDYQQKIADYKIRQNKNNLQKEVDESTVLDKNIKERRRNIIDEYVTIVDELKDKQEKVSDTGKLYEDKADLESKLETKRENANVLKEQLKQKNPNYARAQQRFIEQQKNKKYAQFYQPIINK</sequence>
<name>A0ABU8ZUG4_9MOLU</name>
<feature type="coiled-coil region" evidence="1">
    <location>
        <begin position="35"/>
        <end position="231"/>
    </location>
</feature>
<feature type="coiled-coil region" evidence="1">
    <location>
        <begin position="339"/>
        <end position="366"/>
    </location>
</feature>
<proteinExistence type="predicted"/>